<feature type="region of interest" description="Disordered" evidence="1">
    <location>
        <begin position="1"/>
        <end position="125"/>
    </location>
</feature>
<accession>L9KXU3</accession>
<organism evidence="2 3">
    <name type="scientific">Tupaia chinensis</name>
    <name type="common">Chinese tree shrew</name>
    <name type="synonym">Tupaia belangeri chinensis</name>
    <dbReference type="NCBI Taxonomy" id="246437"/>
    <lineage>
        <taxon>Eukaryota</taxon>
        <taxon>Metazoa</taxon>
        <taxon>Chordata</taxon>
        <taxon>Craniata</taxon>
        <taxon>Vertebrata</taxon>
        <taxon>Euteleostomi</taxon>
        <taxon>Mammalia</taxon>
        <taxon>Eutheria</taxon>
        <taxon>Euarchontoglires</taxon>
        <taxon>Scandentia</taxon>
        <taxon>Tupaiidae</taxon>
        <taxon>Tupaia</taxon>
    </lineage>
</organism>
<dbReference type="STRING" id="246437.L9KXU3"/>
<keyword evidence="3" id="KW-1185">Reference proteome</keyword>
<feature type="compositionally biased region" description="Acidic residues" evidence="1">
    <location>
        <begin position="57"/>
        <end position="67"/>
    </location>
</feature>
<gene>
    <name evidence="2" type="ORF">TREES_T100002742</name>
</gene>
<dbReference type="InParanoid" id="L9KXU3"/>
<sequence>MGDGVQKFPSGSQALSKGSPKRPAQTGLKAPSRQDKDMLYCPKLSQQDHGDDISSSSEDDCYPEDMDQDKHNDSTDDGDSDRSDGESEGDEFVHCDDSKRKNNEEKRLDRVHNMQLYVKNQGRRT</sequence>
<feature type="compositionally biased region" description="Basic and acidic residues" evidence="1">
    <location>
        <begin position="68"/>
        <end position="112"/>
    </location>
</feature>
<protein>
    <submittedName>
        <fullName evidence="2">WW domain-binding protein 11</fullName>
    </submittedName>
</protein>
<name>L9KXU3_TUPCH</name>
<reference evidence="3" key="1">
    <citation type="submission" date="2012-07" db="EMBL/GenBank/DDBJ databases">
        <title>Genome of the Chinese tree shrew, a rising model animal genetically related to primates.</title>
        <authorList>
            <person name="Zhang G."/>
            <person name="Fan Y."/>
            <person name="Yao Y."/>
            <person name="Huang Z."/>
        </authorList>
    </citation>
    <scope>NUCLEOTIDE SEQUENCE [LARGE SCALE GENOMIC DNA]</scope>
</reference>
<evidence type="ECO:0000313" key="3">
    <source>
        <dbReference type="Proteomes" id="UP000011518"/>
    </source>
</evidence>
<dbReference type="EMBL" id="KB320605">
    <property type="protein sequence ID" value="ELW67616.1"/>
    <property type="molecule type" value="Genomic_DNA"/>
</dbReference>
<proteinExistence type="predicted"/>
<dbReference type="Proteomes" id="UP000011518">
    <property type="component" value="Unassembled WGS sequence"/>
</dbReference>
<evidence type="ECO:0000313" key="2">
    <source>
        <dbReference type="EMBL" id="ELW67616.1"/>
    </source>
</evidence>
<evidence type="ECO:0000256" key="1">
    <source>
        <dbReference type="SAM" id="MobiDB-lite"/>
    </source>
</evidence>
<reference evidence="3" key="2">
    <citation type="journal article" date="2013" name="Nat. Commun.">
        <title>Genome of the Chinese tree shrew.</title>
        <authorList>
            <person name="Fan Y."/>
            <person name="Huang Z.Y."/>
            <person name="Cao C.C."/>
            <person name="Chen C.S."/>
            <person name="Chen Y.X."/>
            <person name="Fan D.D."/>
            <person name="He J."/>
            <person name="Hou H.L."/>
            <person name="Hu L."/>
            <person name="Hu X.T."/>
            <person name="Jiang X.T."/>
            <person name="Lai R."/>
            <person name="Lang Y.S."/>
            <person name="Liang B."/>
            <person name="Liao S.G."/>
            <person name="Mu D."/>
            <person name="Ma Y.Y."/>
            <person name="Niu Y.Y."/>
            <person name="Sun X.Q."/>
            <person name="Xia J.Q."/>
            <person name="Xiao J."/>
            <person name="Xiong Z.Q."/>
            <person name="Xu L."/>
            <person name="Yang L."/>
            <person name="Zhang Y."/>
            <person name="Zhao W."/>
            <person name="Zhao X.D."/>
            <person name="Zheng Y.T."/>
            <person name="Zhou J.M."/>
            <person name="Zhu Y.B."/>
            <person name="Zhang G.J."/>
            <person name="Wang J."/>
            <person name="Yao Y.G."/>
        </authorList>
    </citation>
    <scope>NUCLEOTIDE SEQUENCE [LARGE SCALE GENOMIC DNA]</scope>
</reference>
<dbReference type="AlphaFoldDB" id="L9KXU3"/>